<evidence type="ECO:0000256" key="6">
    <source>
        <dbReference type="RuleBase" id="RU004355"/>
    </source>
</evidence>
<evidence type="ECO:0000259" key="8">
    <source>
        <dbReference type="Pfam" id="PF02601"/>
    </source>
</evidence>
<keyword evidence="3 5" id="KW-0378">Hydrolase</keyword>
<evidence type="ECO:0000313" key="10">
    <source>
        <dbReference type="EMBL" id="APH55625.1"/>
    </source>
</evidence>
<dbReference type="Pfam" id="PF13742">
    <property type="entry name" value="tRNA_anti_2"/>
    <property type="match status" value="1"/>
</dbReference>
<dbReference type="NCBIfam" id="TIGR00237">
    <property type="entry name" value="xseA"/>
    <property type="match status" value="1"/>
</dbReference>
<keyword evidence="1 5" id="KW-0963">Cytoplasm</keyword>
<feature type="region of interest" description="Disordered" evidence="7">
    <location>
        <begin position="1"/>
        <end position="22"/>
    </location>
</feature>
<dbReference type="InterPro" id="IPR025824">
    <property type="entry name" value="OB-fold_nuc-bd_dom"/>
</dbReference>
<dbReference type="RefSeq" id="WP_072573350.1">
    <property type="nucleotide sequence ID" value="NZ_CP018191.1"/>
</dbReference>
<name>A0AAC9P9Q8_9PROT</name>
<sequence length="543" mass="58253">MDDSSNPHPTPETPAVVSGNRGLDNIPEYSVSDLSGTIKRTLEGAFGRVRVRGELTEVKRYPSGHIYLSLKDEGGKIAGVVWKFAVPRLGMLPENGVEVVATGKISSYADRSSYQLIIDRMEYAGAGALLARIEMLRQRLAEEGLFDAARKRALPLLPHVVGVVSSEKGAVLQDIRTTIARRFPRTVLLWPVPVQGEGAAAKIAAAIDGFGRLPPDGPVPRPDVLIVARGGGSLEDLMAFNEEVVIRAAAACPIPLISAVGHETDTTLIDYASDRRAPTPTAAAELAVPMRAELAADLAHKTARLGGALSRMTQGARLVLAQAERLLPDLPSLLGHARQRLDDRSLRLGMALPGLLAARRAALRNTALRLPRPAHIIAETRQHLRGAENRLHVAMPMLLAHKSSALRLHALQLGAGLRHSLHLHLRDARPLFARMKAAPLPGRLREAQARLDGLGARLESVSYQAVLARGYALVLDHDGHAVTRAARIASGQTLTLRFSDGEKTVQETGHPAGSTPPAGNGDVSVRRTARKKSGQQKQGDLLL</sequence>
<comment type="similarity">
    <text evidence="5 6">Belongs to the XseA family.</text>
</comment>
<accession>A0AAC9P9Q8</accession>
<dbReference type="GO" id="GO:0003676">
    <property type="term" value="F:nucleic acid binding"/>
    <property type="evidence" value="ECO:0007669"/>
    <property type="project" value="InterPro"/>
</dbReference>
<evidence type="ECO:0000256" key="1">
    <source>
        <dbReference type="ARBA" id="ARBA00022490"/>
    </source>
</evidence>
<dbReference type="InterPro" id="IPR020579">
    <property type="entry name" value="Exonuc_VII_lsu_C"/>
</dbReference>
<comment type="subunit">
    <text evidence="5">Heterooligomer composed of large and small subunits.</text>
</comment>
<dbReference type="InterPro" id="IPR003753">
    <property type="entry name" value="Exonuc_VII_L"/>
</dbReference>
<dbReference type="EC" id="3.1.11.6" evidence="5"/>
<dbReference type="PANTHER" id="PTHR30008">
    <property type="entry name" value="EXODEOXYRIBONUCLEASE 7 LARGE SUBUNIT"/>
    <property type="match status" value="1"/>
</dbReference>
<feature type="domain" description="OB-fold nucleic acid binding" evidence="9">
    <location>
        <begin position="29"/>
        <end position="122"/>
    </location>
</feature>
<dbReference type="GO" id="GO:0006308">
    <property type="term" value="P:DNA catabolic process"/>
    <property type="evidence" value="ECO:0007669"/>
    <property type="project" value="UniProtKB-UniRule"/>
</dbReference>
<dbReference type="HAMAP" id="MF_00378">
    <property type="entry name" value="Exonuc_7_L"/>
    <property type="match status" value="1"/>
</dbReference>
<dbReference type="GO" id="GO:0009318">
    <property type="term" value="C:exodeoxyribonuclease VII complex"/>
    <property type="evidence" value="ECO:0007669"/>
    <property type="project" value="UniProtKB-UniRule"/>
</dbReference>
<feature type="domain" description="Exonuclease VII large subunit C-terminal" evidence="8">
    <location>
        <begin position="145"/>
        <end position="413"/>
    </location>
</feature>
<keyword evidence="2 5" id="KW-0540">Nuclease</keyword>
<feature type="region of interest" description="Disordered" evidence="7">
    <location>
        <begin position="504"/>
        <end position="543"/>
    </location>
</feature>
<dbReference type="EMBL" id="CP018191">
    <property type="protein sequence ID" value="APH55625.1"/>
    <property type="molecule type" value="Genomic_DNA"/>
</dbReference>
<dbReference type="Proteomes" id="UP000182373">
    <property type="component" value="Chromosome"/>
</dbReference>
<comment type="function">
    <text evidence="5">Bidirectionally degrades single-stranded DNA into large acid-insoluble oligonucleotides, which are then degraded further into small acid-soluble oligonucleotides.</text>
</comment>
<dbReference type="Pfam" id="PF02601">
    <property type="entry name" value="Exonuc_VII_L"/>
    <property type="match status" value="1"/>
</dbReference>
<evidence type="ECO:0000256" key="7">
    <source>
        <dbReference type="SAM" id="MobiDB-lite"/>
    </source>
</evidence>
<comment type="catalytic activity">
    <reaction evidence="5 6">
        <text>Exonucleolytic cleavage in either 5'- to 3'- or 3'- to 5'-direction to yield nucleoside 5'-phosphates.</text>
        <dbReference type="EC" id="3.1.11.6"/>
    </reaction>
</comment>
<reference evidence="11" key="1">
    <citation type="submission" date="2016-11" db="EMBL/GenBank/DDBJ databases">
        <title>Comparative genomic and phenotypic analysis of Granulibacter bethesdensis clinical isolates from patients with chronic granulomatous disease.</title>
        <authorList>
            <person name="Zarember K.A."/>
            <person name="Porcella S.F."/>
            <person name="Chu J."/>
            <person name="Ding L."/>
            <person name="Dahlstrom E."/>
            <person name="Barbian K."/>
            <person name="Martens C."/>
            <person name="Sykora L."/>
            <person name="Kramer S."/>
            <person name="Pettinato A.M."/>
            <person name="Hong H."/>
            <person name="Wald G."/>
            <person name="Berg L.J."/>
            <person name="Rogge L.S."/>
            <person name="Greenberg D.E."/>
            <person name="Falcone E.L."/>
            <person name="Neves J.F."/>
            <person name="Simoes M.J."/>
            <person name="Casal M."/>
            <person name="Rodriguez-Lopez F.C."/>
            <person name="Zelazny A."/>
            <person name="Gallin J.I."/>
            <person name="Holland S.M."/>
        </authorList>
    </citation>
    <scope>NUCLEOTIDE SEQUENCE [LARGE SCALE GENOMIC DNA]</scope>
    <source>
        <strain evidence="11">NIH9.1</strain>
    </source>
</reference>
<evidence type="ECO:0000259" key="9">
    <source>
        <dbReference type="Pfam" id="PF13742"/>
    </source>
</evidence>
<evidence type="ECO:0000256" key="3">
    <source>
        <dbReference type="ARBA" id="ARBA00022801"/>
    </source>
</evidence>
<dbReference type="GO" id="GO:0005737">
    <property type="term" value="C:cytoplasm"/>
    <property type="evidence" value="ECO:0007669"/>
    <property type="project" value="UniProtKB-SubCell"/>
</dbReference>
<dbReference type="PANTHER" id="PTHR30008:SF0">
    <property type="entry name" value="EXODEOXYRIBONUCLEASE 7 LARGE SUBUNIT"/>
    <property type="match status" value="1"/>
</dbReference>
<gene>
    <name evidence="5" type="primary">xseA</name>
    <name evidence="10" type="ORF">GbCGDNIH9_2298</name>
</gene>
<dbReference type="CDD" id="cd04489">
    <property type="entry name" value="ExoVII_LU_OBF"/>
    <property type="match status" value="1"/>
</dbReference>
<dbReference type="GO" id="GO:0008855">
    <property type="term" value="F:exodeoxyribonuclease VII activity"/>
    <property type="evidence" value="ECO:0007669"/>
    <property type="project" value="UniProtKB-UniRule"/>
</dbReference>
<keyword evidence="4 5" id="KW-0269">Exonuclease</keyword>
<evidence type="ECO:0000256" key="5">
    <source>
        <dbReference type="HAMAP-Rule" id="MF_00378"/>
    </source>
</evidence>
<organism evidence="10 11">
    <name type="scientific">Granulibacter bethesdensis</name>
    <dbReference type="NCBI Taxonomy" id="364410"/>
    <lineage>
        <taxon>Bacteria</taxon>
        <taxon>Pseudomonadati</taxon>
        <taxon>Pseudomonadota</taxon>
        <taxon>Alphaproteobacteria</taxon>
        <taxon>Acetobacterales</taxon>
        <taxon>Acetobacteraceae</taxon>
        <taxon>Granulibacter</taxon>
    </lineage>
</organism>
<dbReference type="AlphaFoldDB" id="A0AAC9P9Q8"/>
<protein>
    <recommendedName>
        <fullName evidence="5">Exodeoxyribonuclease 7 large subunit</fullName>
        <ecNumber evidence="5">3.1.11.6</ecNumber>
    </recommendedName>
    <alternativeName>
        <fullName evidence="5">Exodeoxyribonuclease VII large subunit</fullName>
        <shortName evidence="5">Exonuclease VII large subunit</shortName>
    </alternativeName>
</protein>
<evidence type="ECO:0000256" key="2">
    <source>
        <dbReference type="ARBA" id="ARBA00022722"/>
    </source>
</evidence>
<evidence type="ECO:0000256" key="4">
    <source>
        <dbReference type="ARBA" id="ARBA00022839"/>
    </source>
</evidence>
<evidence type="ECO:0000313" key="11">
    <source>
        <dbReference type="Proteomes" id="UP000182373"/>
    </source>
</evidence>
<proteinExistence type="inferred from homology"/>
<comment type="subcellular location">
    <subcellularLocation>
        <location evidence="5 6">Cytoplasm</location>
    </subcellularLocation>
</comment>